<gene>
    <name evidence="9" type="ORF">FD20_GL002435</name>
</gene>
<evidence type="ECO:0008006" key="11">
    <source>
        <dbReference type="Google" id="ProtNLM"/>
    </source>
</evidence>
<dbReference type="PANTHER" id="PTHR21716:SF53">
    <property type="entry name" value="PERMEASE PERM-RELATED"/>
    <property type="match status" value="1"/>
</dbReference>
<comment type="caution">
    <text evidence="9">The sequence shown here is derived from an EMBL/GenBank/DDBJ whole genome shotgun (WGS) entry which is preliminary data.</text>
</comment>
<evidence type="ECO:0000313" key="10">
    <source>
        <dbReference type="Proteomes" id="UP000051155"/>
    </source>
</evidence>
<evidence type="ECO:0000256" key="3">
    <source>
        <dbReference type="ARBA" id="ARBA00022448"/>
    </source>
</evidence>
<keyword evidence="10" id="KW-1185">Reference proteome</keyword>
<evidence type="ECO:0000256" key="2">
    <source>
        <dbReference type="ARBA" id="ARBA00009773"/>
    </source>
</evidence>
<feature type="transmembrane region" description="Helical" evidence="8">
    <location>
        <begin position="174"/>
        <end position="199"/>
    </location>
</feature>
<reference evidence="9 10" key="1">
    <citation type="journal article" date="2015" name="Genome Announc.">
        <title>Expanding the biotechnology potential of lactobacilli through comparative genomics of 213 strains and associated genera.</title>
        <authorList>
            <person name="Sun Z."/>
            <person name="Harris H.M."/>
            <person name="McCann A."/>
            <person name="Guo C."/>
            <person name="Argimon S."/>
            <person name="Zhang W."/>
            <person name="Yang X."/>
            <person name="Jeffery I.B."/>
            <person name="Cooney J.C."/>
            <person name="Kagawa T.F."/>
            <person name="Liu W."/>
            <person name="Song Y."/>
            <person name="Salvetti E."/>
            <person name="Wrobel A."/>
            <person name="Rasinkangas P."/>
            <person name="Parkhill J."/>
            <person name="Rea M.C."/>
            <person name="O'Sullivan O."/>
            <person name="Ritari J."/>
            <person name="Douillard F.P."/>
            <person name="Paul Ross R."/>
            <person name="Yang R."/>
            <person name="Briner A.E."/>
            <person name="Felis G.E."/>
            <person name="de Vos W.M."/>
            <person name="Barrangou R."/>
            <person name="Klaenhammer T.R."/>
            <person name="Caufield P.W."/>
            <person name="Cui Y."/>
            <person name="Zhang H."/>
            <person name="O'Toole P.W."/>
        </authorList>
    </citation>
    <scope>NUCLEOTIDE SEQUENCE [LARGE SCALE GENOMIC DNA]</scope>
    <source>
        <strain evidence="9 10">DSM 19971</strain>
    </source>
</reference>
<keyword evidence="7 8" id="KW-0472">Membrane</keyword>
<dbReference type="STRING" id="1423812.FD20_GL002435"/>
<feature type="transmembrane region" description="Helical" evidence="8">
    <location>
        <begin position="296"/>
        <end position="314"/>
    </location>
</feature>
<dbReference type="InterPro" id="IPR002549">
    <property type="entry name" value="AI-2E-like"/>
</dbReference>
<organism evidence="9 10">
    <name type="scientific">Liquorilactobacillus uvarum DSM 19971</name>
    <dbReference type="NCBI Taxonomy" id="1423812"/>
    <lineage>
        <taxon>Bacteria</taxon>
        <taxon>Bacillati</taxon>
        <taxon>Bacillota</taxon>
        <taxon>Bacilli</taxon>
        <taxon>Lactobacillales</taxon>
        <taxon>Lactobacillaceae</taxon>
        <taxon>Liquorilactobacillus</taxon>
    </lineage>
</organism>
<evidence type="ECO:0000256" key="5">
    <source>
        <dbReference type="ARBA" id="ARBA00022692"/>
    </source>
</evidence>
<feature type="transmembrane region" description="Helical" evidence="8">
    <location>
        <begin position="21"/>
        <end position="40"/>
    </location>
</feature>
<evidence type="ECO:0000256" key="6">
    <source>
        <dbReference type="ARBA" id="ARBA00022989"/>
    </source>
</evidence>
<feature type="transmembrane region" description="Helical" evidence="8">
    <location>
        <begin position="265"/>
        <end position="289"/>
    </location>
</feature>
<dbReference type="EMBL" id="AZEG01000008">
    <property type="protein sequence ID" value="KRL37897.1"/>
    <property type="molecule type" value="Genomic_DNA"/>
</dbReference>
<feature type="transmembrane region" description="Helical" evidence="8">
    <location>
        <begin position="83"/>
        <end position="110"/>
    </location>
</feature>
<dbReference type="PATRIC" id="fig|1423812.3.peg.2589"/>
<evidence type="ECO:0000256" key="1">
    <source>
        <dbReference type="ARBA" id="ARBA00004651"/>
    </source>
</evidence>
<feature type="transmembrane region" description="Helical" evidence="8">
    <location>
        <begin position="240"/>
        <end position="259"/>
    </location>
</feature>
<dbReference type="AlphaFoldDB" id="A0A0R1PZH6"/>
<protein>
    <recommendedName>
        <fullName evidence="11">Permease</fullName>
    </recommendedName>
</protein>
<sequence length="396" mass="44710">MRIKGSEKMEKSRWIRFLGGNNLIFTLVTLGLMATVIFLFDKISFIFKPLGIIAGTVLPPLIFGVVIYYLLNPLVKLLEKKLSRAWVITVIYVLILVLLAIGGIQLLFLVQDQATELLKRFPEILKGFQNNFDSATKNLPFANEVNQLVKSVDLNSNKIGDFSSKYFSDGLKGFGGVFSAVTTIFLTILTGPIVAFFLLKDKEKFYNFVKKIVPPFFRNDFNELFKIVDQQIGGYLKGQIVASIILGILYWPAFLLIGLNYAGAISLAAGILCIIPYIGPFAVFIPGLIVAFQTSFMMAVKFVVVWFVIQFLHGELVVPRVMGDKVQLHPITVLLVLLVMGDLMGLVGVIFGIPIYCLVKVLVIYLFRNFKRRYNRYYGRHGKYEDTKFSKDDYLD</sequence>
<keyword evidence="5 8" id="KW-0812">Transmembrane</keyword>
<proteinExistence type="inferred from homology"/>
<feature type="transmembrane region" description="Helical" evidence="8">
    <location>
        <begin position="334"/>
        <end position="367"/>
    </location>
</feature>
<feature type="transmembrane region" description="Helical" evidence="8">
    <location>
        <begin position="46"/>
        <end position="71"/>
    </location>
</feature>
<name>A0A0R1PZH6_9LACO</name>
<evidence type="ECO:0000256" key="8">
    <source>
        <dbReference type="SAM" id="Phobius"/>
    </source>
</evidence>
<dbReference type="GO" id="GO:0005886">
    <property type="term" value="C:plasma membrane"/>
    <property type="evidence" value="ECO:0007669"/>
    <property type="project" value="UniProtKB-SubCell"/>
</dbReference>
<accession>A0A0R1PZH6</accession>
<dbReference type="Proteomes" id="UP000051155">
    <property type="component" value="Unassembled WGS sequence"/>
</dbReference>
<evidence type="ECO:0000313" key="9">
    <source>
        <dbReference type="EMBL" id="KRL37897.1"/>
    </source>
</evidence>
<evidence type="ECO:0000256" key="7">
    <source>
        <dbReference type="ARBA" id="ARBA00023136"/>
    </source>
</evidence>
<comment type="similarity">
    <text evidence="2">Belongs to the autoinducer-2 exporter (AI-2E) (TC 2.A.86) family.</text>
</comment>
<evidence type="ECO:0000256" key="4">
    <source>
        <dbReference type="ARBA" id="ARBA00022475"/>
    </source>
</evidence>
<keyword evidence="6 8" id="KW-1133">Transmembrane helix</keyword>
<dbReference type="PANTHER" id="PTHR21716">
    <property type="entry name" value="TRANSMEMBRANE PROTEIN"/>
    <property type="match status" value="1"/>
</dbReference>
<keyword evidence="4" id="KW-1003">Cell membrane</keyword>
<dbReference type="GO" id="GO:0055085">
    <property type="term" value="P:transmembrane transport"/>
    <property type="evidence" value="ECO:0007669"/>
    <property type="project" value="TreeGrafter"/>
</dbReference>
<comment type="subcellular location">
    <subcellularLocation>
        <location evidence="1">Cell membrane</location>
        <topology evidence="1">Multi-pass membrane protein</topology>
    </subcellularLocation>
</comment>
<keyword evidence="3" id="KW-0813">Transport</keyword>
<dbReference type="Pfam" id="PF01594">
    <property type="entry name" value="AI-2E_transport"/>
    <property type="match status" value="1"/>
</dbReference>